<evidence type="ECO:0000313" key="4">
    <source>
        <dbReference type="EMBL" id="MBB4448768.1"/>
    </source>
</evidence>
<evidence type="ECO:0000313" key="6">
    <source>
        <dbReference type="Proteomes" id="UP000524535"/>
    </source>
</evidence>
<keyword evidence="6" id="KW-1185">Reference proteome</keyword>
<accession>A0A7W6TIN5</accession>
<feature type="domain" description="DUF985" evidence="1">
    <location>
        <begin position="11"/>
        <end position="138"/>
    </location>
</feature>
<dbReference type="AlphaFoldDB" id="A0A7W6TIN5"/>
<evidence type="ECO:0000259" key="1">
    <source>
        <dbReference type="Pfam" id="PF06172"/>
    </source>
</evidence>
<dbReference type="InterPro" id="IPR011051">
    <property type="entry name" value="RmlC_Cupin_sf"/>
</dbReference>
<dbReference type="EMBL" id="JACIHM010000008">
    <property type="protein sequence ID" value="MBB4448768.1"/>
    <property type="molecule type" value="Genomic_DNA"/>
</dbReference>
<dbReference type="Proteomes" id="UP000524535">
    <property type="component" value="Unassembled WGS sequence"/>
</dbReference>
<dbReference type="Pfam" id="PF06172">
    <property type="entry name" value="Cupin_5"/>
    <property type="match status" value="1"/>
</dbReference>
<dbReference type="SUPFAM" id="SSF51182">
    <property type="entry name" value="RmlC-like cupins"/>
    <property type="match status" value="1"/>
</dbReference>
<gene>
    <name evidence="3" type="ORF">GGE31_004691</name>
    <name evidence="2" type="ORF">GGE33_004634</name>
    <name evidence="4" type="ORF">GGE35_004614</name>
</gene>
<reference evidence="5 6" key="1">
    <citation type="submission" date="2020-08" db="EMBL/GenBank/DDBJ databases">
        <title>Genomic Encyclopedia of Type Strains, Phase IV (KMG-V): Genome sequencing to study the core and pangenomes of soil and plant-associated prokaryotes.</title>
        <authorList>
            <person name="Whitman W."/>
        </authorList>
    </citation>
    <scope>NUCLEOTIDE SEQUENCE [LARGE SCALE GENOMIC DNA]</scope>
    <source>
        <strain evidence="3 6">SEMIA 444</strain>
        <strain evidence="2 5">SEMIA 448</strain>
        <strain evidence="4 7">SEMIA 452</strain>
    </source>
</reference>
<sequence length="146" mass="16115">MTPNPVRQTAKEIIATLNMQRHPEGGWFAETFRDGDGKTRGASTAIYYLLQAGERSHWHRVRDAVEVWHYYAGDPLLLKISDGTAVEEIRLGTDLAAGERPQAVVPANAWQSAEPLGNFTLVGCTVAPAFEFSSFEMAEPGWEPGR</sequence>
<comment type="caution">
    <text evidence="3">The sequence shown here is derived from an EMBL/GenBank/DDBJ whole genome shotgun (WGS) entry which is preliminary data.</text>
</comment>
<dbReference type="InterPro" id="IPR039935">
    <property type="entry name" value="YML079W-like"/>
</dbReference>
<dbReference type="InterPro" id="IPR014710">
    <property type="entry name" value="RmlC-like_jellyroll"/>
</dbReference>
<dbReference type="EMBL" id="JACIGY010000008">
    <property type="protein sequence ID" value="MBB4414153.1"/>
    <property type="molecule type" value="Genomic_DNA"/>
</dbReference>
<dbReference type="InterPro" id="IPR009327">
    <property type="entry name" value="Cupin_DUF985"/>
</dbReference>
<dbReference type="PANTHER" id="PTHR33387:SF3">
    <property type="entry name" value="DUF985 DOMAIN-CONTAINING PROTEIN"/>
    <property type="match status" value="1"/>
</dbReference>
<protein>
    <recommendedName>
        <fullName evidence="1">DUF985 domain-containing protein</fullName>
    </recommendedName>
</protein>
<proteinExistence type="predicted"/>
<name>A0A7W6TIN5_9HYPH</name>
<dbReference type="EMBL" id="JACIGW010000007">
    <property type="protein sequence ID" value="MBB4350860.1"/>
    <property type="molecule type" value="Genomic_DNA"/>
</dbReference>
<dbReference type="PANTHER" id="PTHR33387">
    <property type="entry name" value="RMLC-LIKE JELLY ROLL FOLD PROTEIN"/>
    <property type="match status" value="1"/>
</dbReference>
<dbReference type="CDD" id="cd06121">
    <property type="entry name" value="cupin_YML079wp"/>
    <property type="match status" value="1"/>
</dbReference>
<dbReference type="Gene3D" id="2.60.120.10">
    <property type="entry name" value="Jelly Rolls"/>
    <property type="match status" value="1"/>
</dbReference>
<evidence type="ECO:0000313" key="5">
    <source>
        <dbReference type="Proteomes" id="UP000520770"/>
    </source>
</evidence>
<evidence type="ECO:0000313" key="3">
    <source>
        <dbReference type="EMBL" id="MBB4414153.1"/>
    </source>
</evidence>
<dbReference type="RefSeq" id="WP_183828256.1">
    <property type="nucleotide sequence ID" value="NZ_JACIGW010000007.1"/>
</dbReference>
<dbReference type="Proteomes" id="UP000576087">
    <property type="component" value="Unassembled WGS sequence"/>
</dbReference>
<evidence type="ECO:0000313" key="2">
    <source>
        <dbReference type="EMBL" id="MBB4350860.1"/>
    </source>
</evidence>
<evidence type="ECO:0000313" key="7">
    <source>
        <dbReference type="Proteomes" id="UP000576087"/>
    </source>
</evidence>
<organism evidence="3 6">
    <name type="scientific">Aliirhizobium cellulosilyticum</name>
    <dbReference type="NCBI Taxonomy" id="393664"/>
    <lineage>
        <taxon>Bacteria</taxon>
        <taxon>Pseudomonadati</taxon>
        <taxon>Pseudomonadota</taxon>
        <taxon>Alphaproteobacteria</taxon>
        <taxon>Hyphomicrobiales</taxon>
        <taxon>Rhizobiaceae</taxon>
        <taxon>Aliirhizobium</taxon>
    </lineage>
</organism>
<dbReference type="Proteomes" id="UP000520770">
    <property type="component" value="Unassembled WGS sequence"/>
</dbReference>